<dbReference type="SUPFAM" id="SSF52540">
    <property type="entry name" value="P-loop containing nucleoside triphosphate hydrolases"/>
    <property type="match status" value="1"/>
</dbReference>
<sequence length="293" mass="34356">MKYIFFMGKGGVGKSTLSSLIAYKLAKRGEKTVLISLDFAHNLGDIFNMKIGNKGVRLEEHLDIFEPDIDRWVEEYLRNTRVLIKENYKYVSVFNLDNMLNLMKNSPGIEEYAILHLLYEKTKALADMDYLVVDMPPTALALRIFALPFITREWLKTLLKLRKEILVKRERIANVHGKEKFDFAVDEHEDKVYRNLKEQEEENAFLLKLIQGANIIPVTLPVQLSFKETERILKKLSEFKLNVPFVIVNRVKNDEWKKGCVCIEDKEVKTFDDFEREIKFQDFDNIDSEILQL</sequence>
<evidence type="ECO:0000313" key="4">
    <source>
        <dbReference type="Proteomes" id="UP000282321"/>
    </source>
</evidence>
<dbReference type="InterPro" id="IPR025723">
    <property type="entry name" value="ArsA/GET3_ATPase-like"/>
</dbReference>
<evidence type="ECO:0000313" key="3">
    <source>
        <dbReference type="EMBL" id="RKX66810.1"/>
    </source>
</evidence>
<dbReference type="Pfam" id="PF02374">
    <property type="entry name" value="ArsA_ATPase"/>
    <property type="match status" value="1"/>
</dbReference>
<dbReference type="Gene3D" id="3.40.50.300">
    <property type="entry name" value="P-loop containing nucleotide triphosphate hydrolases"/>
    <property type="match status" value="1"/>
</dbReference>
<dbReference type="GO" id="GO:0005524">
    <property type="term" value="F:ATP binding"/>
    <property type="evidence" value="ECO:0007669"/>
    <property type="project" value="InterPro"/>
</dbReference>
<name>A0A660S8X9_UNCT6</name>
<feature type="domain" description="ArsA/GET3 Anion-transporting ATPase-like" evidence="2">
    <location>
        <begin position="1"/>
        <end position="267"/>
    </location>
</feature>
<evidence type="ECO:0000259" key="2">
    <source>
        <dbReference type="Pfam" id="PF02374"/>
    </source>
</evidence>
<comment type="similarity">
    <text evidence="1">Belongs to the arsA ATPase family.</text>
</comment>
<reference evidence="3 4" key="1">
    <citation type="submission" date="2018-06" db="EMBL/GenBank/DDBJ databases">
        <title>Extensive metabolic versatility and redundancy in microbially diverse, dynamic hydrothermal sediments.</title>
        <authorList>
            <person name="Dombrowski N."/>
            <person name="Teske A."/>
            <person name="Baker B.J."/>
        </authorList>
    </citation>
    <scope>NUCLEOTIDE SEQUENCE [LARGE SCALE GENOMIC DNA]</scope>
    <source>
        <strain evidence="3">B35_G9</strain>
    </source>
</reference>
<dbReference type="Proteomes" id="UP000282321">
    <property type="component" value="Unassembled WGS sequence"/>
</dbReference>
<evidence type="ECO:0000256" key="1">
    <source>
        <dbReference type="ARBA" id="ARBA00011040"/>
    </source>
</evidence>
<gene>
    <name evidence="3" type="ORF">DRP44_03340</name>
</gene>
<dbReference type="InterPro" id="IPR016300">
    <property type="entry name" value="ATPase_ArsA/GET3"/>
</dbReference>
<dbReference type="GO" id="GO:0016887">
    <property type="term" value="F:ATP hydrolysis activity"/>
    <property type="evidence" value="ECO:0007669"/>
    <property type="project" value="InterPro"/>
</dbReference>
<dbReference type="NCBIfam" id="TIGR00345">
    <property type="entry name" value="GET3_arsA_TRC40"/>
    <property type="match status" value="1"/>
</dbReference>
<protein>
    <submittedName>
        <fullName evidence="3">ArsA family ATPase</fullName>
    </submittedName>
</protein>
<accession>A0A660S8X9</accession>
<dbReference type="EMBL" id="QNBC01000032">
    <property type="protein sequence ID" value="RKX66810.1"/>
    <property type="molecule type" value="Genomic_DNA"/>
</dbReference>
<dbReference type="InterPro" id="IPR027417">
    <property type="entry name" value="P-loop_NTPase"/>
</dbReference>
<dbReference type="AlphaFoldDB" id="A0A660S8X9"/>
<dbReference type="CDD" id="cd02035">
    <property type="entry name" value="ArsA"/>
    <property type="match status" value="1"/>
</dbReference>
<dbReference type="PANTHER" id="PTHR10803">
    <property type="entry name" value="ARSENICAL PUMP-DRIVING ATPASE ARSENITE-TRANSLOCATING ATPASE"/>
    <property type="match status" value="1"/>
</dbReference>
<organism evidence="3 4">
    <name type="scientific">candidate division TA06 bacterium</name>
    <dbReference type="NCBI Taxonomy" id="2250710"/>
    <lineage>
        <taxon>Bacteria</taxon>
        <taxon>Bacteria division TA06</taxon>
    </lineage>
</organism>
<comment type="caution">
    <text evidence="3">The sequence shown here is derived from an EMBL/GenBank/DDBJ whole genome shotgun (WGS) entry which is preliminary data.</text>
</comment>
<dbReference type="PANTHER" id="PTHR10803:SF3">
    <property type="entry name" value="ATPASE GET3"/>
    <property type="match status" value="1"/>
</dbReference>
<proteinExistence type="inferred from homology"/>